<feature type="transmembrane region" description="Helical" evidence="7">
    <location>
        <begin position="143"/>
        <end position="163"/>
    </location>
</feature>
<keyword evidence="3" id="KW-1003">Cell membrane</keyword>
<feature type="transmembrane region" description="Helical" evidence="7">
    <location>
        <begin position="112"/>
        <end position="131"/>
    </location>
</feature>
<feature type="domain" description="ABC transmembrane type-1" evidence="8">
    <location>
        <begin position="76"/>
        <end position="276"/>
    </location>
</feature>
<proteinExistence type="inferred from homology"/>
<evidence type="ECO:0000259" key="8">
    <source>
        <dbReference type="PROSITE" id="PS50928"/>
    </source>
</evidence>
<reference evidence="9 10" key="1">
    <citation type="journal article" date="2024" name="Int. J. Syst. Evol. Microbiol.">
        <title>Clostridium omnivorum sp. nov., isolated from anoxic soil under the treatment of reductive soil disinfestation.</title>
        <authorList>
            <person name="Ueki A."/>
            <person name="Tonouchi A."/>
            <person name="Kaku N."/>
            <person name="Honma S."/>
            <person name="Ueki K."/>
        </authorList>
    </citation>
    <scope>NUCLEOTIDE SEQUENCE [LARGE SCALE GENOMIC DNA]</scope>
    <source>
        <strain evidence="9 10">E14</strain>
    </source>
</reference>
<dbReference type="RefSeq" id="WP_264850169.1">
    <property type="nucleotide sequence ID" value="NZ_BRXR01000001.1"/>
</dbReference>
<gene>
    <name evidence="9" type="ORF">bsdE14_23020</name>
</gene>
<evidence type="ECO:0000256" key="4">
    <source>
        <dbReference type="ARBA" id="ARBA00022692"/>
    </source>
</evidence>
<evidence type="ECO:0000256" key="3">
    <source>
        <dbReference type="ARBA" id="ARBA00022475"/>
    </source>
</evidence>
<evidence type="ECO:0000313" key="10">
    <source>
        <dbReference type="Proteomes" id="UP001208567"/>
    </source>
</evidence>
<dbReference type="InterPro" id="IPR000515">
    <property type="entry name" value="MetI-like"/>
</dbReference>
<evidence type="ECO:0000313" key="9">
    <source>
        <dbReference type="EMBL" id="GLC30892.1"/>
    </source>
</evidence>
<keyword evidence="4 7" id="KW-0812">Transmembrane</keyword>
<dbReference type="CDD" id="cd06261">
    <property type="entry name" value="TM_PBP2"/>
    <property type="match status" value="1"/>
</dbReference>
<dbReference type="PROSITE" id="PS50928">
    <property type="entry name" value="ABC_TM1"/>
    <property type="match status" value="1"/>
</dbReference>
<evidence type="ECO:0000256" key="1">
    <source>
        <dbReference type="ARBA" id="ARBA00004651"/>
    </source>
</evidence>
<feature type="transmembrane region" description="Helical" evidence="7">
    <location>
        <begin position="259"/>
        <end position="278"/>
    </location>
</feature>
<evidence type="ECO:0000256" key="2">
    <source>
        <dbReference type="ARBA" id="ARBA00022448"/>
    </source>
</evidence>
<feature type="transmembrane region" description="Helical" evidence="7">
    <location>
        <begin position="184"/>
        <end position="206"/>
    </location>
</feature>
<comment type="similarity">
    <text evidence="7">Belongs to the binding-protein-dependent transport system permease family.</text>
</comment>
<dbReference type="InterPro" id="IPR035906">
    <property type="entry name" value="MetI-like_sf"/>
</dbReference>
<comment type="subcellular location">
    <subcellularLocation>
        <location evidence="1 7">Cell membrane</location>
        <topology evidence="1 7">Multi-pass membrane protein</topology>
    </subcellularLocation>
</comment>
<keyword evidence="10" id="KW-1185">Reference proteome</keyword>
<evidence type="ECO:0000256" key="6">
    <source>
        <dbReference type="ARBA" id="ARBA00023136"/>
    </source>
</evidence>
<keyword evidence="6 7" id="KW-0472">Membrane</keyword>
<name>A0ABQ5N6S1_9CLOT</name>
<comment type="caution">
    <text evidence="9">The sequence shown here is derived from an EMBL/GenBank/DDBJ whole genome shotgun (WGS) entry which is preliminary data.</text>
</comment>
<feature type="transmembrane region" description="Helical" evidence="7">
    <location>
        <begin position="75"/>
        <end position="100"/>
    </location>
</feature>
<dbReference type="SUPFAM" id="SSF161098">
    <property type="entry name" value="MetI-like"/>
    <property type="match status" value="1"/>
</dbReference>
<dbReference type="PANTHER" id="PTHR43744:SF9">
    <property type="entry name" value="POLYGALACTURONAN_RHAMNOGALACTURONAN TRANSPORT SYSTEM PERMEASE PROTEIN YTCP"/>
    <property type="match status" value="1"/>
</dbReference>
<dbReference type="Gene3D" id="1.10.3720.10">
    <property type="entry name" value="MetI-like"/>
    <property type="match status" value="1"/>
</dbReference>
<dbReference type="EMBL" id="BRXR01000001">
    <property type="protein sequence ID" value="GLC30892.1"/>
    <property type="molecule type" value="Genomic_DNA"/>
</dbReference>
<evidence type="ECO:0000256" key="5">
    <source>
        <dbReference type="ARBA" id="ARBA00022989"/>
    </source>
</evidence>
<evidence type="ECO:0000256" key="7">
    <source>
        <dbReference type="RuleBase" id="RU363032"/>
    </source>
</evidence>
<dbReference type="PANTHER" id="PTHR43744">
    <property type="entry name" value="ABC TRANSPORTER PERMEASE PROTEIN MG189-RELATED-RELATED"/>
    <property type="match status" value="1"/>
</dbReference>
<keyword evidence="2 7" id="KW-0813">Transport</keyword>
<organism evidence="9 10">
    <name type="scientific">Clostridium omnivorum</name>
    <dbReference type="NCBI Taxonomy" id="1604902"/>
    <lineage>
        <taxon>Bacteria</taxon>
        <taxon>Bacillati</taxon>
        <taxon>Bacillota</taxon>
        <taxon>Clostridia</taxon>
        <taxon>Eubacteriales</taxon>
        <taxon>Clostridiaceae</taxon>
        <taxon>Clostridium</taxon>
    </lineage>
</organism>
<protein>
    <submittedName>
        <fullName evidence="9">ABC transporter permease</fullName>
    </submittedName>
</protein>
<accession>A0ABQ5N6S1</accession>
<keyword evidence="5 7" id="KW-1133">Transmembrane helix</keyword>
<sequence length="293" mass="32851">MLIKRSKGEKVFNVFNIIFMIAMMIVTVYPLLHVVFASVSDSNELLAHRGLLLKPIGFNFAAYKMVFKNPMIVRGYINTLIVVVFGVALNILMTSLAAYVLSRKDFLWKSTLMFFVVFTMFFSGGLIPFYFTVKSLHIDDSYLALILPVAINTFNLIIMRTSFEAIPDSLEESAKLDGANHFTILFKIILPLSLPIVAVMVLYYAVFHWNAWFNAMIFINDRSLYPLQLVLREILIQNDTSVMAAGIGAGDQEAIGESIKYAVIVVATLPILCVYPFLQKYFVKGALVGAVKG</sequence>
<dbReference type="Pfam" id="PF00528">
    <property type="entry name" value="BPD_transp_1"/>
    <property type="match status" value="1"/>
</dbReference>
<feature type="transmembrane region" description="Helical" evidence="7">
    <location>
        <begin position="12"/>
        <end position="32"/>
    </location>
</feature>
<dbReference type="Proteomes" id="UP001208567">
    <property type="component" value="Unassembled WGS sequence"/>
</dbReference>